<name>A0A5C6U4L5_9BURK</name>
<dbReference type="EMBL" id="VOPW01000001">
    <property type="protein sequence ID" value="TXC66726.1"/>
    <property type="molecule type" value="Genomic_DNA"/>
</dbReference>
<evidence type="ECO:0008006" key="3">
    <source>
        <dbReference type="Google" id="ProtNLM"/>
    </source>
</evidence>
<dbReference type="Gene3D" id="3.30.360.10">
    <property type="entry name" value="Dihydrodipicolinate Reductase, domain 2"/>
    <property type="match status" value="1"/>
</dbReference>
<organism evidence="1 2">
    <name type="scientific">Piscinibacter aquaticus</name>
    <dbReference type="NCBI Taxonomy" id="392597"/>
    <lineage>
        <taxon>Bacteria</taxon>
        <taxon>Pseudomonadati</taxon>
        <taxon>Pseudomonadota</taxon>
        <taxon>Betaproteobacteria</taxon>
        <taxon>Burkholderiales</taxon>
        <taxon>Sphaerotilaceae</taxon>
        <taxon>Piscinibacter</taxon>
    </lineage>
</organism>
<dbReference type="SUPFAM" id="SSF55347">
    <property type="entry name" value="Glyceraldehyde-3-phosphate dehydrogenase-like, C-terminal domain"/>
    <property type="match status" value="1"/>
</dbReference>
<protein>
    <recommendedName>
        <fullName evidence="3">Gfo/Idh/MocA-like oxidoreductase C-terminal domain-containing protein</fullName>
    </recommendedName>
</protein>
<keyword evidence="2" id="KW-1185">Reference proteome</keyword>
<evidence type="ECO:0000313" key="2">
    <source>
        <dbReference type="Proteomes" id="UP000321832"/>
    </source>
</evidence>
<dbReference type="Proteomes" id="UP000321832">
    <property type="component" value="Unassembled WGS sequence"/>
</dbReference>
<sequence>MGEAGSITLHGPFWECTRVSLAVHGEPVETVERPFRVNGFEYEIEEAIRCIALGRVESPAVPHADTLAVLRPVDAMRRTLGVR</sequence>
<accession>A0A5C6U4L5</accession>
<gene>
    <name evidence="1" type="ORF">FSC37_15690</name>
</gene>
<dbReference type="AlphaFoldDB" id="A0A5C6U4L5"/>
<comment type="caution">
    <text evidence="1">The sequence shown here is derived from an EMBL/GenBank/DDBJ whole genome shotgun (WGS) entry which is preliminary data.</text>
</comment>
<evidence type="ECO:0000313" key="1">
    <source>
        <dbReference type="EMBL" id="TXC66726.1"/>
    </source>
</evidence>
<reference evidence="1 2" key="1">
    <citation type="submission" date="2019-08" db="EMBL/GenBank/DDBJ databases">
        <authorList>
            <person name="Khan S.A."/>
            <person name="Jeon C.O."/>
            <person name="Jeong S.E."/>
        </authorList>
    </citation>
    <scope>NUCLEOTIDE SEQUENCE [LARGE SCALE GENOMIC DNA]</scope>
    <source>
        <strain evidence="2">IMCC1728</strain>
    </source>
</reference>
<proteinExistence type="predicted"/>